<sequence length="164" mass="17961">MRLCTVFASLFVAVYAQMHPNEYPYSFNPFSAGFNPLPPGMFQVFQSGVFSPDWGANLARWITETTRNAISNFNGLGAFTGISTINGVSTVSVYIGGRRYTAQLPPNSAVSINSNYGNYNGQQVEEVRIVVNGDVSVYRTVDGRTIVTDGYGNIRHDGGPLRIY</sequence>
<evidence type="ECO:0000313" key="2">
    <source>
        <dbReference type="EMBL" id="KAJ1357346.1"/>
    </source>
</evidence>
<keyword evidence="3" id="KW-1185">Reference proteome</keyword>
<dbReference type="Proteomes" id="UP001196413">
    <property type="component" value="Unassembled WGS sequence"/>
</dbReference>
<dbReference type="EMBL" id="JAHQIW010003110">
    <property type="protein sequence ID" value="KAJ1357346.1"/>
    <property type="molecule type" value="Genomic_DNA"/>
</dbReference>
<protein>
    <submittedName>
        <fullName evidence="2">Uncharacterized protein</fullName>
    </submittedName>
</protein>
<evidence type="ECO:0000313" key="3">
    <source>
        <dbReference type="Proteomes" id="UP001196413"/>
    </source>
</evidence>
<name>A0AAD5N0D1_PARTN</name>
<keyword evidence="1" id="KW-0732">Signal</keyword>
<accession>A0AAD5N0D1</accession>
<organism evidence="2 3">
    <name type="scientific">Parelaphostrongylus tenuis</name>
    <name type="common">Meningeal worm</name>
    <dbReference type="NCBI Taxonomy" id="148309"/>
    <lineage>
        <taxon>Eukaryota</taxon>
        <taxon>Metazoa</taxon>
        <taxon>Ecdysozoa</taxon>
        <taxon>Nematoda</taxon>
        <taxon>Chromadorea</taxon>
        <taxon>Rhabditida</taxon>
        <taxon>Rhabditina</taxon>
        <taxon>Rhabditomorpha</taxon>
        <taxon>Strongyloidea</taxon>
        <taxon>Metastrongylidae</taxon>
        <taxon>Parelaphostrongylus</taxon>
    </lineage>
</organism>
<reference evidence="2" key="1">
    <citation type="submission" date="2021-06" db="EMBL/GenBank/DDBJ databases">
        <title>Parelaphostrongylus tenuis whole genome reference sequence.</title>
        <authorList>
            <person name="Garwood T.J."/>
            <person name="Larsen P.A."/>
            <person name="Fountain-Jones N.M."/>
            <person name="Garbe J.R."/>
            <person name="Macchietto M.G."/>
            <person name="Kania S.A."/>
            <person name="Gerhold R.W."/>
            <person name="Richards J.E."/>
            <person name="Wolf T.M."/>
        </authorList>
    </citation>
    <scope>NUCLEOTIDE SEQUENCE</scope>
    <source>
        <strain evidence="2">MNPRO001-30</strain>
        <tissue evidence="2">Meninges</tissue>
    </source>
</reference>
<comment type="caution">
    <text evidence="2">The sequence shown here is derived from an EMBL/GenBank/DDBJ whole genome shotgun (WGS) entry which is preliminary data.</text>
</comment>
<dbReference type="AlphaFoldDB" id="A0AAD5N0D1"/>
<proteinExistence type="predicted"/>
<feature type="signal peptide" evidence="1">
    <location>
        <begin position="1"/>
        <end position="16"/>
    </location>
</feature>
<evidence type="ECO:0000256" key="1">
    <source>
        <dbReference type="SAM" id="SignalP"/>
    </source>
</evidence>
<gene>
    <name evidence="2" type="ORF">KIN20_015481</name>
</gene>
<feature type="chain" id="PRO_5042179370" evidence="1">
    <location>
        <begin position="17"/>
        <end position="164"/>
    </location>
</feature>